<dbReference type="EMBL" id="KB446544">
    <property type="protein sequence ID" value="EME40381.1"/>
    <property type="molecule type" value="Genomic_DNA"/>
</dbReference>
<evidence type="ECO:0000313" key="2">
    <source>
        <dbReference type="Proteomes" id="UP000016933"/>
    </source>
</evidence>
<organism evidence="1 2">
    <name type="scientific">Dothistroma septosporum (strain NZE10 / CBS 128990)</name>
    <name type="common">Red band needle blight fungus</name>
    <name type="synonym">Mycosphaerella pini</name>
    <dbReference type="NCBI Taxonomy" id="675120"/>
    <lineage>
        <taxon>Eukaryota</taxon>
        <taxon>Fungi</taxon>
        <taxon>Dikarya</taxon>
        <taxon>Ascomycota</taxon>
        <taxon>Pezizomycotina</taxon>
        <taxon>Dothideomycetes</taxon>
        <taxon>Dothideomycetidae</taxon>
        <taxon>Mycosphaerellales</taxon>
        <taxon>Mycosphaerellaceae</taxon>
        <taxon>Dothistroma</taxon>
    </lineage>
</organism>
<sequence length="72" mass="7877">MKACSVRRQQYSSMLVTCCTGPYHRVGSPAASAFVKLDDEGATIITAVDAEGYRSSMQLKRNYDGLRQSAMP</sequence>
<dbReference type="HOGENOM" id="CLU_2722200_0_0_1"/>
<accession>N1PGD6</accession>
<dbReference type="AlphaFoldDB" id="N1PGD6"/>
<evidence type="ECO:0000313" key="1">
    <source>
        <dbReference type="EMBL" id="EME40381.1"/>
    </source>
</evidence>
<reference evidence="1 2" key="2">
    <citation type="journal article" date="2012" name="PLoS Pathog.">
        <title>Diverse lifestyles and strategies of plant pathogenesis encoded in the genomes of eighteen Dothideomycetes fungi.</title>
        <authorList>
            <person name="Ohm R.A."/>
            <person name="Feau N."/>
            <person name="Henrissat B."/>
            <person name="Schoch C.L."/>
            <person name="Horwitz B.A."/>
            <person name="Barry K.W."/>
            <person name="Condon B.J."/>
            <person name="Copeland A.C."/>
            <person name="Dhillon B."/>
            <person name="Glaser F."/>
            <person name="Hesse C.N."/>
            <person name="Kosti I."/>
            <person name="LaButti K."/>
            <person name="Lindquist E.A."/>
            <person name="Lucas S."/>
            <person name="Salamov A.A."/>
            <person name="Bradshaw R.E."/>
            <person name="Ciuffetti L."/>
            <person name="Hamelin R.C."/>
            <person name="Kema G.H.J."/>
            <person name="Lawrence C."/>
            <person name="Scott J.A."/>
            <person name="Spatafora J.W."/>
            <person name="Turgeon B.G."/>
            <person name="de Wit P.J.G.M."/>
            <person name="Zhong S."/>
            <person name="Goodwin S.B."/>
            <person name="Grigoriev I.V."/>
        </authorList>
    </citation>
    <scope>NUCLEOTIDE SEQUENCE [LARGE SCALE GENOMIC DNA]</scope>
    <source>
        <strain evidence="2">NZE10 / CBS 128990</strain>
    </source>
</reference>
<dbReference type="Proteomes" id="UP000016933">
    <property type="component" value="Unassembled WGS sequence"/>
</dbReference>
<name>N1PGD6_DOTSN</name>
<keyword evidence="2" id="KW-1185">Reference proteome</keyword>
<reference evidence="2" key="1">
    <citation type="journal article" date="2012" name="PLoS Genet.">
        <title>The genomes of the fungal plant pathogens Cladosporium fulvum and Dothistroma septosporum reveal adaptation to different hosts and lifestyles but also signatures of common ancestry.</title>
        <authorList>
            <person name="de Wit P.J.G.M."/>
            <person name="van der Burgt A."/>
            <person name="Oekmen B."/>
            <person name="Stergiopoulos I."/>
            <person name="Abd-Elsalam K.A."/>
            <person name="Aerts A.L."/>
            <person name="Bahkali A.H."/>
            <person name="Beenen H.G."/>
            <person name="Chettri P."/>
            <person name="Cox M.P."/>
            <person name="Datema E."/>
            <person name="de Vries R.P."/>
            <person name="Dhillon B."/>
            <person name="Ganley A.R."/>
            <person name="Griffiths S.A."/>
            <person name="Guo Y."/>
            <person name="Hamelin R.C."/>
            <person name="Henrissat B."/>
            <person name="Kabir M.S."/>
            <person name="Jashni M.K."/>
            <person name="Kema G."/>
            <person name="Klaubauf S."/>
            <person name="Lapidus A."/>
            <person name="Levasseur A."/>
            <person name="Lindquist E."/>
            <person name="Mehrabi R."/>
            <person name="Ohm R.A."/>
            <person name="Owen T.J."/>
            <person name="Salamov A."/>
            <person name="Schwelm A."/>
            <person name="Schijlen E."/>
            <person name="Sun H."/>
            <person name="van den Burg H.A."/>
            <person name="van Ham R.C.H.J."/>
            <person name="Zhang S."/>
            <person name="Goodwin S.B."/>
            <person name="Grigoriev I.V."/>
            <person name="Collemare J."/>
            <person name="Bradshaw R.E."/>
        </authorList>
    </citation>
    <scope>NUCLEOTIDE SEQUENCE [LARGE SCALE GENOMIC DNA]</scope>
    <source>
        <strain evidence="2">NZE10 / CBS 128990</strain>
    </source>
</reference>
<protein>
    <submittedName>
        <fullName evidence="1">Uncharacterized protein</fullName>
    </submittedName>
</protein>
<gene>
    <name evidence="1" type="ORF">DOTSEDRAFT_74998</name>
</gene>
<proteinExistence type="predicted"/>